<dbReference type="EMBL" id="ASPP01024983">
    <property type="protein sequence ID" value="ETO08455.1"/>
    <property type="molecule type" value="Genomic_DNA"/>
</dbReference>
<evidence type="ECO:0000256" key="1">
    <source>
        <dbReference type="SAM" id="MobiDB-lite"/>
    </source>
</evidence>
<name>X6M5Z9_RETFI</name>
<feature type="chain" id="PRO_5004975130" evidence="2">
    <location>
        <begin position="23"/>
        <end position="228"/>
    </location>
</feature>
<gene>
    <name evidence="3" type="ORF">RFI_28933</name>
</gene>
<accession>X6M5Z9</accession>
<feature type="signal peptide" evidence="2">
    <location>
        <begin position="1"/>
        <end position="22"/>
    </location>
</feature>
<evidence type="ECO:0000256" key="2">
    <source>
        <dbReference type="SAM" id="SignalP"/>
    </source>
</evidence>
<feature type="non-terminal residue" evidence="3">
    <location>
        <position position="228"/>
    </location>
</feature>
<dbReference type="Proteomes" id="UP000023152">
    <property type="component" value="Unassembled WGS sequence"/>
</dbReference>
<protein>
    <submittedName>
        <fullName evidence="3">Uncharacterized protein</fullName>
    </submittedName>
</protein>
<feature type="compositionally biased region" description="Basic residues" evidence="1">
    <location>
        <begin position="128"/>
        <end position="141"/>
    </location>
</feature>
<proteinExistence type="predicted"/>
<evidence type="ECO:0000313" key="4">
    <source>
        <dbReference type="Proteomes" id="UP000023152"/>
    </source>
</evidence>
<evidence type="ECO:0000313" key="3">
    <source>
        <dbReference type="EMBL" id="ETO08455.1"/>
    </source>
</evidence>
<organism evidence="3 4">
    <name type="scientific">Reticulomyxa filosa</name>
    <dbReference type="NCBI Taxonomy" id="46433"/>
    <lineage>
        <taxon>Eukaryota</taxon>
        <taxon>Sar</taxon>
        <taxon>Rhizaria</taxon>
        <taxon>Retaria</taxon>
        <taxon>Foraminifera</taxon>
        <taxon>Monothalamids</taxon>
        <taxon>Reticulomyxidae</taxon>
        <taxon>Reticulomyxa</taxon>
    </lineage>
</organism>
<comment type="caution">
    <text evidence="3">The sequence shown here is derived from an EMBL/GenBank/DDBJ whole genome shotgun (WGS) entry which is preliminary data.</text>
</comment>
<dbReference type="AlphaFoldDB" id="X6M5Z9"/>
<keyword evidence="4" id="KW-1185">Reference proteome</keyword>
<keyword evidence="2" id="KW-0732">Signal</keyword>
<reference evidence="3 4" key="1">
    <citation type="journal article" date="2013" name="Curr. Biol.">
        <title>The Genome of the Foraminiferan Reticulomyxa filosa.</title>
        <authorList>
            <person name="Glockner G."/>
            <person name="Hulsmann N."/>
            <person name="Schleicher M."/>
            <person name="Noegel A.A."/>
            <person name="Eichinger L."/>
            <person name="Gallinger C."/>
            <person name="Pawlowski J."/>
            <person name="Sierra R."/>
            <person name="Euteneuer U."/>
            <person name="Pillet L."/>
            <person name="Moustafa A."/>
            <person name="Platzer M."/>
            <person name="Groth M."/>
            <person name="Szafranski K."/>
            <person name="Schliwa M."/>
        </authorList>
    </citation>
    <scope>NUCLEOTIDE SEQUENCE [LARGE SCALE GENOMIC DNA]</scope>
</reference>
<feature type="region of interest" description="Disordered" evidence="1">
    <location>
        <begin position="128"/>
        <end position="149"/>
    </location>
</feature>
<sequence>MCITYITLFILFQCIEFSLLSCKKKKKKYKPSFVREITSPSSSRVSYLPLLKLNVSSNCLRTLKEILMQNSALSTTYFSNSITACFATARFGTVPTLLKTAYFLRCEQNKTQTNKQVTYYHNLKKKKKKGGFLKKKKKKKKGNDNNEDVLFPLPIKMGAGHDEQGNPHATSGDVHGHYANGHLLLMGNDNRTGHSMHGVGDMGDDVMMAMMGPSTHPAPAEEEIEEGD</sequence>